<dbReference type="AlphaFoldDB" id="A0A833QJW6"/>
<reference evidence="7" key="1">
    <citation type="submission" date="2020-01" db="EMBL/GenBank/DDBJ databases">
        <title>Genome sequence of Kobresia littledalei, the first chromosome-level genome in the family Cyperaceae.</title>
        <authorList>
            <person name="Qu G."/>
        </authorList>
    </citation>
    <scope>NUCLEOTIDE SEQUENCE</scope>
    <source>
        <strain evidence="7">C.B.Clarke</strain>
        <tissue evidence="7">Leaf</tissue>
    </source>
</reference>
<dbReference type="PROSITE" id="PS50103">
    <property type="entry name" value="ZF_C3H1"/>
    <property type="match status" value="1"/>
</dbReference>
<organism evidence="7 8">
    <name type="scientific">Carex littledalei</name>
    <dbReference type="NCBI Taxonomy" id="544730"/>
    <lineage>
        <taxon>Eukaryota</taxon>
        <taxon>Viridiplantae</taxon>
        <taxon>Streptophyta</taxon>
        <taxon>Embryophyta</taxon>
        <taxon>Tracheophyta</taxon>
        <taxon>Spermatophyta</taxon>
        <taxon>Magnoliopsida</taxon>
        <taxon>Liliopsida</taxon>
        <taxon>Poales</taxon>
        <taxon>Cyperaceae</taxon>
        <taxon>Cyperoideae</taxon>
        <taxon>Cariceae</taxon>
        <taxon>Carex</taxon>
        <taxon>Carex subgen. Euthyceras</taxon>
    </lineage>
</organism>
<gene>
    <name evidence="7" type="ORF">FCM35_KLT10880</name>
</gene>
<feature type="domain" description="C3H1-type" evidence="6">
    <location>
        <begin position="183"/>
        <end position="211"/>
    </location>
</feature>
<evidence type="ECO:0000256" key="3">
    <source>
        <dbReference type="ARBA" id="ARBA00022833"/>
    </source>
</evidence>
<keyword evidence="8" id="KW-1185">Reference proteome</keyword>
<dbReference type="Proteomes" id="UP000623129">
    <property type="component" value="Unassembled WGS sequence"/>
</dbReference>
<proteinExistence type="predicted"/>
<protein>
    <submittedName>
        <fullName evidence="7">Zinc finger CCCH domain-containing protein 54</fullName>
    </submittedName>
</protein>
<evidence type="ECO:0000256" key="1">
    <source>
        <dbReference type="ARBA" id="ARBA00022723"/>
    </source>
</evidence>
<dbReference type="EMBL" id="SWLB01000021">
    <property type="protein sequence ID" value="KAF3324723.1"/>
    <property type="molecule type" value="Genomic_DNA"/>
</dbReference>
<evidence type="ECO:0000256" key="5">
    <source>
        <dbReference type="PROSITE-ProRule" id="PRU00723"/>
    </source>
</evidence>
<dbReference type="InterPro" id="IPR000571">
    <property type="entry name" value="Znf_CCCH"/>
</dbReference>
<dbReference type="GO" id="GO:0003677">
    <property type="term" value="F:DNA binding"/>
    <property type="evidence" value="ECO:0007669"/>
    <property type="project" value="UniProtKB-KW"/>
</dbReference>
<evidence type="ECO:0000256" key="4">
    <source>
        <dbReference type="ARBA" id="ARBA00023125"/>
    </source>
</evidence>
<dbReference type="OrthoDB" id="410307at2759"/>
<keyword evidence="3 5" id="KW-0862">Zinc</keyword>
<keyword evidence="4" id="KW-0238">DNA-binding</keyword>
<evidence type="ECO:0000313" key="8">
    <source>
        <dbReference type="Proteomes" id="UP000623129"/>
    </source>
</evidence>
<dbReference type="InterPro" id="IPR057444">
    <property type="entry name" value="Znf-CCCH_AtC3H23-like"/>
</dbReference>
<dbReference type="PANTHER" id="PTHR14493">
    <property type="entry name" value="UNKEMPT FAMILY MEMBER"/>
    <property type="match status" value="1"/>
</dbReference>
<evidence type="ECO:0000259" key="6">
    <source>
        <dbReference type="PROSITE" id="PS50103"/>
    </source>
</evidence>
<feature type="zinc finger region" description="C3H1-type" evidence="5">
    <location>
        <begin position="183"/>
        <end position="211"/>
    </location>
</feature>
<dbReference type="PANTHER" id="PTHR14493:SF109">
    <property type="entry name" value="ZINC FINGER CCCH DOMAIN-CONTAINING PROTEIN 54"/>
    <property type="match status" value="1"/>
</dbReference>
<evidence type="ECO:0000313" key="7">
    <source>
        <dbReference type="EMBL" id="KAF3324723.1"/>
    </source>
</evidence>
<dbReference type="InterPro" id="IPR045234">
    <property type="entry name" value="Unkempt-like"/>
</dbReference>
<keyword evidence="2 5" id="KW-0863">Zinc-finger</keyword>
<dbReference type="SMART" id="SM00356">
    <property type="entry name" value="ZnF_C3H1"/>
    <property type="match status" value="2"/>
</dbReference>
<dbReference type="GO" id="GO:0008270">
    <property type="term" value="F:zinc ion binding"/>
    <property type="evidence" value="ECO:0007669"/>
    <property type="project" value="UniProtKB-KW"/>
</dbReference>
<dbReference type="Pfam" id="PF25512">
    <property type="entry name" value="zf-CCCH_AtC3H23"/>
    <property type="match status" value="1"/>
</dbReference>
<evidence type="ECO:0000256" key="2">
    <source>
        <dbReference type="ARBA" id="ARBA00022771"/>
    </source>
</evidence>
<keyword evidence="1 5" id="KW-0479">Metal-binding</keyword>
<accession>A0A833QJW6</accession>
<comment type="caution">
    <text evidence="7">The sequence shown here is derived from an EMBL/GenBank/DDBJ whole genome shotgun (WGS) entry which is preliminary data.</text>
</comment>
<sequence>MNSDPFTSPFPQVVEMQVQFNPQLAPGHEVMPKSRFFLVDNHFADQRSRELLDSLSKEEAAQVEESTLFLPFDWMYPEIDAHTFVEWDQTMMTNDPVPPGSFALYPNYLKQPYANTQTTPVVNQFPNPSPRELWADYQDQSDEFMMYKFKVNPCKKNIIHDHLSCPYAHIGEQAARRDPMKYTYLGEICEEFRQSGKCCFGEHCRNAHGTFEFWLQPTRYRTVMCDRGSTCWRLFCFFAHKPEEKRPEVYCNGVTVPLYDDNWFRFGSFDAATMFGGLVPYPFLAQASQGSEPSVGHSEGHDNGVRLTVLDGESSQNMTESDIPEVVLNGIRDLNIV</sequence>
<name>A0A833QJW6_9POAL</name>